<organism evidence="2 3">
    <name type="scientific">SAR324 cluster bacterium</name>
    <dbReference type="NCBI Taxonomy" id="2024889"/>
    <lineage>
        <taxon>Bacteria</taxon>
        <taxon>Deltaproteobacteria</taxon>
        <taxon>SAR324 cluster</taxon>
    </lineage>
</organism>
<reference evidence="2 3" key="1">
    <citation type="journal article" date="2020" name="Biotechnol. Biofuels">
        <title>New insights from the biogas microbiome by comprehensive genome-resolved metagenomics of nearly 1600 species originating from multiple anaerobic digesters.</title>
        <authorList>
            <person name="Campanaro S."/>
            <person name="Treu L."/>
            <person name="Rodriguez-R L.M."/>
            <person name="Kovalovszki A."/>
            <person name="Ziels R.M."/>
            <person name="Maus I."/>
            <person name="Zhu X."/>
            <person name="Kougias P.G."/>
            <person name="Basile A."/>
            <person name="Luo G."/>
            <person name="Schluter A."/>
            <person name="Konstantinidis K.T."/>
            <person name="Angelidaki I."/>
        </authorList>
    </citation>
    <scope>NUCLEOTIDE SEQUENCE [LARGE SCALE GENOMIC DNA]</scope>
    <source>
        <strain evidence="2">AS27yjCOA_65</strain>
    </source>
</reference>
<comment type="caution">
    <text evidence="2">The sequence shown here is derived from an EMBL/GenBank/DDBJ whole genome shotgun (WGS) entry which is preliminary data.</text>
</comment>
<evidence type="ECO:0000256" key="1">
    <source>
        <dbReference type="SAM" id="MobiDB-lite"/>
    </source>
</evidence>
<feature type="region of interest" description="Disordered" evidence="1">
    <location>
        <begin position="97"/>
        <end position="120"/>
    </location>
</feature>
<name>A0A7X9FQV6_9DELT</name>
<sequence length="120" mass="13677">MIEKIQVFPRRLNNDMPAKAYLNLDGRELVVPFIIKSRKLSDEILLEVEPVETVFRGIEIELEKVISLFLREYSGLIFARVALGDYRPMLFDEEIQKIGRNNESEGDQKGDGPAGPSQPD</sequence>
<gene>
    <name evidence="2" type="ORF">GYA55_05095</name>
</gene>
<dbReference type="Proteomes" id="UP000524246">
    <property type="component" value="Unassembled WGS sequence"/>
</dbReference>
<evidence type="ECO:0000313" key="2">
    <source>
        <dbReference type="EMBL" id="NMC62527.1"/>
    </source>
</evidence>
<protein>
    <submittedName>
        <fullName evidence="2">Uncharacterized protein</fullName>
    </submittedName>
</protein>
<dbReference type="EMBL" id="JAAZON010000214">
    <property type="protein sequence ID" value="NMC62527.1"/>
    <property type="molecule type" value="Genomic_DNA"/>
</dbReference>
<evidence type="ECO:0000313" key="3">
    <source>
        <dbReference type="Proteomes" id="UP000524246"/>
    </source>
</evidence>
<feature type="compositionally biased region" description="Basic and acidic residues" evidence="1">
    <location>
        <begin position="97"/>
        <end position="110"/>
    </location>
</feature>
<accession>A0A7X9FQV6</accession>
<dbReference type="AlphaFoldDB" id="A0A7X9FQV6"/>
<proteinExistence type="predicted"/>